<dbReference type="GO" id="GO:0046872">
    <property type="term" value="F:metal ion binding"/>
    <property type="evidence" value="ECO:0007669"/>
    <property type="project" value="UniProtKB-KW"/>
</dbReference>
<proteinExistence type="inferred from homology"/>
<dbReference type="InterPro" id="IPR037045">
    <property type="entry name" value="S8pro/Inhibitor_I9_sf"/>
</dbReference>
<comment type="similarity">
    <text evidence="1 7">Belongs to the peptidase S8 family.</text>
</comment>
<sequence length="646" mass="67778">MKNKQERSTFRTAIIPTLVIGLCSAANANSAERYVVKYKQGWDGNSTLTSEMSTIARDNRVYNNRKHVEKFGGQFKRTLGRINAVAVELTAKQVEQLQASEMVEYVEIDPKRAIFNPVPMATDITPMAESTPYGITMVQADQLSDNNIGSMKVCITDTGYDGDHEDLRSYQGSGISGDDNDGNGNDTGNWYQDGHGHGTHVAGTISAIGGNGVGVVGVSSSDLVGLHIVKVFNNSGNWGYGSDMAAAVGQCVDAGANVVSMSLGGSSSSNSEQNAFDDAYNNGVLLIAASGNDGTSSGNDALSYPASYDSVMSVAAIDSSKSVASWSQKNSQVEIAAPGVSINSTLPNDTYEAWSGTSMATPHVSAVAALVWSHFPSCTNAQMRDALNASAEDLGSNGWDQSYGNGLVLAKDAYDYLTEFGCEGDTGGGGGGGTGEGELNNGDSVSSLSGSSGDELNYYIDVPAGATNLVVTTTGGSGDADLYVRFGAAPTTNNYDCRPYINGNEEECDFASPSEGRYYIMLRGYSAFSGVSLSVSYDEDNGGGGSNGDSFEYTDLSASRRDWVYHTVEIPAGMSSFSVSISGGSGDADLYVRDGAQVSTSSYDCRPYLNGNEETCSFTNPGAGTWYIGVRAYRAFSGLTLSGSYE</sequence>
<evidence type="ECO:0000256" key="7">
    <source>
        <dbReference type="PROSITE-ProRule" id="PRU01240"/>
    </source>
</evidence>
<feature type="active site" description="Charge relay system" evidence="7">
    <location>
        <position position="197"/>
    </location>
</feature>
<feature type="domain" description="Peptidase S8/S53" evidence="10">
    <location>
        <begin position="151"/>
        <end position="406"/>
    </location>
</feature>
<evidence type="ECO:0000313" key="13">
    <source>
        <dbReference type="EMBL" id="TQV88325.1"/>
    </source>
</evidence>
<dbReference type="InterPro" id="IPR015500">
    <property type="entry name" value="Peptidase_S8_subtilisin-rel"/>
</dbReference>
<dbReference type="PROSITE" id="PS00137">
    <property type="entry name" value="SUBTILASE_HIS"/>
    <property type="match status" value="1"/>
</dbReference>
<dbReference type="InterPro" id="IPR000209">
    <property type="entry name" value="Peptidase_S8/S53_dom"/>
</dbReference>
<feature type="signal peptide" evidence="9">
    <location>
        <begin position="1"/>
        <end position="28"/>
    </location>
</feature>
<dbReference type="AlphaFoldDB" id="A0A545UFV6"/>
<dbReference type="InterPro" id="IPR023828">
    <property type="entry name" value="Peptidase_S8_Ser-AS"/>
</dbReference>
<feature type="active site" description="Charge relay system" evidence="7">
    <location>
        <position position="157"/>
    </location>
</feature>
<evidence type="ECO:0000256" key="9">
    <source>
        <dbReference type="SAM" id="SignalP"/>
    </source>
</evidence>
<dbReference type="GO" id="GO:0005615">
    <property type="term" value="C:extracellular space"/>
    <property type="evidence" value="ECO:0007669"/>
    <property type="project" value="TreeGrafter"/>
</dbReference>
<dbReference type="Pfam" id="PF00082">
    <property type="entry name" value="Peptidase_S8"/>
    <property type="match status" value="1"/>
</dbReference>
<dbReference type="PANTHER" id="PTHR43806">
    <property type="entry name" value="PEPTIDASE S8"/>
    <property type="match status" value="1"/>
</dbReference>
<feature type="domain" description="Peptidase C-terminal archaeal/bacterial" evidence="11">
    <location>
        <begin position="458"/>
        <end position="524"/>
    </location>
</feature>
<evidence type="ECO:0000256" key="6">
    <source>
        <dbReference type="ARBA" id="ARBA00023145"/>
    </source>
</evidence>
<dbReference type="OrthoDB" id="9790784at2"/>
<dbReference type="SUPFAM" id="SSF52743">
    <property type="entry name" value="Subtilisin-like"/>
    <property type="match status" value="1"/>
</dbReference>
<dbReference type="PROSITE" id="PS00138">
    <property type="entry name" value="SUBTILASE_SER"/>
    <property type="match status" value="1"/>
</dbReference>
<feature type="active site" description="Charge relay system" evidence="7">
    <location>
        <position position="358"/>
    </location>
</feature>
<evidence type="ECO:0000256" key="8">
    <source>
        <dbReference type="SAM" id="MobiDB-lite"/>
    </source>
</evidence>
<dbReference type="Proteomes" id="UP000315439">
    <property type="component" value="Unassembled WGS sequence"/>
</dbReference>
<dbReference type="PROSITE" id="PS51892">
    <property type="entry name" value="SUBTILASE"/>
    <property type="match status" value="1"/>
</dbReference>
<gene>
    <name evidence="13" type="ORF">FLL46_07310</name>
</gene>
<reference evidence="13 14" key="1">
    <citation type="submission" date="2019-07" db="EMBL/GenBank/DDBJ databases">
        <title>Draft genome for Aliikangiella sp. M105.</title>
        <authorList>
            <person name="Wang G."/>
        </authorList>
    </citation>
    <scope>NUCLEOTIDE SEQUENCE [LARGE SCALE GENOMIC DNA]</scope>
    <source>
        <strain evidence="13 14">M105</strain>
    </source>
</reference>
<dbReference type="SUPFAM" id="SSF54897">
    <property type="entry name" value="Protease propeptides/inhibitors"/>
    <property type="match status" value="1"/>
</dbReference>
<feature type="chain" id="PRO_5021949415" evidence="9">
    <location>
        <begin position="29"/>
        <end position="646"/>
    </location>
</feature>
<dbReference type="Pfam" id="PF04151">
    <property type="entry name" value="PPC"/>
    <property type="match status" value="2"/>
</dbReference>
<dbReference type="PRINTS" id="PR00723">
    <property type="entry name" value="SUBTILISIN"/>
</dbReference>
<keyword evidence="9" id="KW-0732">Signal</keyword>
<feature type="region of interest" description="Disordered" evidence="8">
    <location>
        <begin position="427"/>
        <end position="448"/>
    </location>
</feature>
<dbReference type="Pfam" id="PF05922">
    <property type="entry name" value="Inhibitor_I9"/>
    <property type="match status" value="1"/>
</dbReference>
<dbReference type="Gene3D" id="3.40.50.200">
    <property type="entry name" value="Peptidase S8/S53 domain"/>
    <property type="match status" value="1"/>
</dbReference>
<dbReference type="PANTHER" id="PTHR43806:SF11">
    <property type="entry name" value="CEREVISIN-RELATED"/>
    <property type="match status" value="1"/>
</dbReference>
<dbReference type="InterPro" id="IPR022398">
    <property type="entry name" value="Peptidase_S8_His-AS"/>
</dbReference>
<keyword evidence="2 7" id="KW-0645">Protease</keyword>
<evidence type="ECO:0000259" key="10">
    <source>
        <dbReference type="Pfam" id="PF00082"/>
    </source>
</evidence>
<dbReference type="InterPro" id="IPR036852">
    <property type="entry name" value="Peptidase_S8/S53_dom_sf"/>
</dbReference>
<dbReference type="FunFam" id="2.60.120.380:FF:000013">
    <property type="entry name" value="Alkaline serine protease"/>
    <property type="match status" value="1"/>
</dbReference>
<keyword evidence="3" id="KW-0479">Metal-binding</keyword>
<dbReference type="InterPro" id="IPR007280">
    <property type="entry name" value="Peptidase_C_arc/bac"/>
</dbReference>
<dbReference type="GO" id="GO:0006508">
    <property type="term" value="P:proteolysis"/>
    <property type="evidence" value="ECO:0007669"/>
    <property type="project" value="UniProtKB-KW"/>
</dbReference>
<feature type="compositionally biased region" description="Low complexity" evidence="8">
    <location>
        <begin position="437"/>
        <end position="448"/>
    </location>
</feature>
<dbReference type="EMBL" id="VIKS01000004">
    <property type="protein sequence ID" value="TQV88325.1"/>
    <property type="molecule type" value="Genomic_DNA"/>
</dbReference>
<evidence type="ECO:0000256" key="3">
    <source>
        <dbReference type="ARBA" id="ARBA00022723"/>
    </source>
</evidence>
<evidence type="ECO:0000259" key="11">
    <source>
        <dbReference type="Pfam" id="PF04151"/>
    </source>
</evidence>
<dbReference type="Gene3D" id="3.30.70.80">
    <property type="entry name" value="Peptidase S8 propeptide/proteinase inhibitor I9"/>
    <property type="match status" value="1"/>
</dbReference>
<feature type="domain" description="Peptidase C-terminal archaeal/bacterial" evidence="11">
    <location>
        <begin position="565"/>
        <end position="632"/>
    </location>
</feature>
<evidence type="ECO:0000256" key="5">
    <source>
        <dbReference type="ARBA" id="ARBA00022825"/>
    </source>
</evidence>
<evidence type="ECO:0000313" key="14">
    <source>
        <dbReference type="Proteomes" id="UP000315439"/>
    </source>
</evidence>
<keyword evidence="5 7" id="KW-0720">Serine protease</keyword>
<accession>A0A545UFV6</accession>
<organism evidence="13 14">
    <name type="scientific">Aliikangiella coralliicola</name>
    <dbReference type="NCBI Taxonomy" id="2592383"/>
    <lineage>
        <taxon>Bacteria</taxon>
        <taxon>Pseudomonadati</taxon>
        <taxon>Pseudomonadota</taxon>
        <taxon>Gammaproteobacteria</taxon>
        <taxon>Oceanospirillales</taxon>
        <taxon>Pleioneaceae</taxon>
        <taxon>Aliikangiella</taxon>
    </lineage>
</organism>
<evidence type="ECO:0000256" key="1">
    <source>
        <dbReference type="ARBA" id="ARBA00011073"/>
    </source>
</evidence>
<dbReference type="InterPro" id="IPR010259">
    <property type="entry name" value="S8pro/Inhibitor_I9"/>
</dbReference>
<dbReference type="RefSeq" id="WP_142892833.1">
    <property type="nucleotide sequence ID" value="NZ_ML660162.1"/>
</dbReference>
<feature type="compositionally biased region" description="Gly residues" evidence="8">
    <location>
        <begin position="427"/>
        <end position="436"/>
    </location>
</feature>
<dbReference type="InterPro" id="IPR034202">
    <property type="entry name" value="Subtilisin_Carlsberg-like"/>
</dbReference>
<name>A0A545UFV6_9GAMM</name>
<protein>
    <submittedName>
        <fullName evidence="13">S8 family serine peptidase</fullName>
    </submittedName>
</protein>
<evidence type="ECO:0000259" key="12">
    <source>
        <dbReference type="Pfam" id="PF05922"/>
    </source>
</evidence>
<dbReference type="InterPro" id="IPR050131">
    <property type="entry name" value="Peptidase_S8_subtilisin-like"/>
</dbReference>
<dbReference type="CDD" id="cd07477">
    <property type="entry name" value="Peptidases_S8_Subtilisin_subset"/>
    <property type="match status" value="1"/>
</dbReference>
<feature type="domain" description="Inhibitor I9" evidence="12">
    <location>
        <begin position="33"/>
        <end position="111"/>
    </location>
</feature>
<evidence type="ECO:0000256" key="4">
    <source>
        <dbReference type="ARBA" id="ARBA00022801"/>
    </source>
</evidence>
<dbReference type="Gene3D" id="2.60.120.380">
    <property type="match status" value="2"/>
</dbReference>
<dbReference type="GO" id="GO:0004252">
    <property type="term" value="F:serine-type endopeptidase activity"/>
    <property type="evidence" value="ECO:0007669"/>
    <property type="project" value="UniProtKB-UniRule"/>
</dbReference>
<keyword evidence="6" id="KW-0865">Zymogen</keyword>
<keyword evidence="14" id="KW-1185">Reference proteome</keyword>
<keyword evidence="4 7" id="KW-0378">Hydrolase</keyword>
<comment type="caution">
    <text evidence="13">The sequence shown here is derived from an EMBL/GenBank/DDBJ whole genome shotgun (WGS) entry which is preliminary data.</text>
</comment>
<evidence type="ECO:0000256" key="2">
    <source>
        <dbReference type="ARBA" id="ARBA00022670"/>
    </source>
</evidence>